<dbReference type="EMBL" id="CP018477">
    <property type="protein sequence ID" value="ASV74074.1"/>
    <property type="molecule type" value="Genomic_DNA"/>
</dbReference>
<evidence type="ECO:0000313" key="1">
    <source>
        <dbReference type="EMBL" id="ASV74074.1"/>
    </source>
</evidence>
<accession>A0A286RDN6</accession>
<proteinExistence type="predicted"/>
<reference evidence="1 2" key="1">
    <citation type="journal article" name="Front. Microbiol.">
        <title>Sugar Metabolism of the First Thermophilic Planctomycete Thermogutta terrifontis: Comparative Genomic and Transcriptomic Approaches.</title>
        <authorList>
            <person name="Elcheninov A.G."/>
            <person name="Menzel P."/>
            <person name="Gudbergsdottir S.R."/>
            <person name="Slesarev A.I."/>
            <person name="Kadnikov V.V."/>
            <person name="Krogh A."/>
            <person name="Bonch-Osmolovskaya E.A."/>
            <person name="Peng X."/>
            <person name="Kublanov I.V."/>
        </authorList>
    </citation>
    <scope>NUCLEOTIDE SEQUENCE [LARGE SCALE GENOMIC DNA]</scope>
    <source>
        <strain evidence="1 2">R1</strain>
    </source>
</reference>
<sequence length="44" mass="4740">MLESHSPGPPQCLLMSRSPLWISRSGEPAIWGCDVNIGKTSLTS</sequence>
<dbReference type="Proteomes" id="UP000215086">
    <property type="component" value="Chromosome"/>
</dbReference>
<protein>
    <submittedName>
        <fullName evidence="1">Uncharacterized protein</fullName>
    </submittedName>
</protein>
<keyword evidence="2" id="KW-1185">Reference proteome</keyword>
<dbReference type="AlphaFoldDB" id="A0A286RDN6"/>
<evidence type="ECO:0000313" key="2">
    <source>
        <dbReference type="Proteomes" id="UP000215086"/>
    </source>
</evidence>
<dbReference type="KEGG" id="ttf:THTE_1472"/>
<gene>
    <name evidence="1" type="ORF">THTE_1472</name>
</gene>
<organism evidence="1 2">
    <name type="scientific">Thermogutta terrifontis</name>
    <dbReference type="NCBI Taxonomy" id="1331910"/>
    <lineage>
        <taxon>Bacteria</taxon>
        <taxon>Pseudomonadati</taxon>
        <taxon>Planctomycetota</taxon>
        <taxon>Planctomycetia</taxon>
        <taxon>Pirellulales</taxon>
        <taxon>Thermoguttaceae</taxon>
        <taxon>Thermogutta</taxon>
    </lineage>
</organism>
<name>A0A286RDN6_9BACT</name>